<keyword evidence="4" id="KW-0472">Membrane</keyword>
<evidence type="ECO:0000313" key="5">
    <source>
        <dbReference type="EMBL" id="MDI6452865.1"/>
    </source>
</evidence>
<dbReference type="SUPFAM" id="SSF54060">
    <property type="entry name" value="His-Me finger endonucleases"/>
    <property type="match status" value="1"/>
</dbReference>
<dbReference type="InterPro" id="IPR044925">
    <property type="entry name" value="His-Me_finger_sf"/>
</dbReference>
<dbReference type="RefSeq" id="WP_282839289.1">
    <property type="nucleotide sequence ID" value="NZ_JASCXW010000012.1"/>
</dbReference>
<reference evidence="5" key="1">
    <citation type="submission" date="2023-05" db="EMBL/GenBank/DDBJ databases">
        <title>Mariniplasma microaerophilum sp. nov., a novel anaerobic mollicute isolated from terrestrial mud volcano, Taman Peninsula, Russia.</title>
        <authorList>
            <person name="Khomyakova M.A."/>
            <person name="Merkel A.Y."/>
            <person name="Slobodkin A.I."/>
        </authorList>
    </citation>
    <scope>NUCLEOTIDE SEQUENCE</scope>
    <source>
        <strain evidence="5">M4Ah</strain>
    </source>
</reference>
<keyword evidence="2" id="KW-0378">Hydrolase</keyword>
<dbReference type="GO" id="GO:0004519">
    <property type="term" value="F:endonuclease activity"/>
    <property type="evidence" value="ECO:0007669"/>
    <property type="project" value="UniProtKB-KW"/>
</dbReference>
<evidence type="ECO:0000256" key="3">
    <source>
        <dbReference type="SAM" id="MobiDB-lite"/>
    </source>
</evidence>
<keyword evidence="5" id="KW-0255">Endonuclease</keyword>
<feature type="transmembrane region" description="Helical" evidence="4">
    <location>
        <begin position="25"/>
        <end position="45"/>
    </location>
</feature>
<keyword evidence="1" id="KW-0540">Nuclease</keyword>
<dbReference type="Pfam" id="PF04231">
    <property type="entry name" value="Endonuclease_1"/>
    <property type="match status" value="1"/>
</dbReference>
<dbReference type="PANTHER" id="PTHR33607:SF2">
    <property type="entry name" value="ENDONUCLEASE-1"/>
    <property type="match status" value="1"/>
</dbReference>
<name>A0AAW6U4S4_9MOLU</name>
<accession>A0AAW6U4S4</accession>
<evidence type="ECO:0000313" key="6">
    <source>
        <dbReference type="Proteomes" id="UP001431532"/>
    </source>
</evidence>
<sequence>MAKQIKKNIKKSIKRRSKVKRKSKSSQLISILVIIGIAIFGYWYATNDPAPLVEYSAHQNEDGFYYYTYVDSGDYYYTANGLEGNVLLLNELRDIIHQNFEPTTYDDARVHLALADQSLTDPTKVWNIYNGVLVDAEWDAQSWHREHVWPNSRLGMERVTQSGRNQGSDLHNLRAITPAVNSSRGDRFFSNGSGENHTTDDGGYYPGDAHKGDVARILLYMAVMYDFLILTDDDLNDTSNHYTMEGTKMGKLSLLLEWHKEDPVDDFERNRNQVIYEAQGNRNPFIDKPEYVHLIWEGLTIEELIEPEPEVEPEISVFSYTITMMIIERKEQYNV</sequence>
<gene>
    <name evidence="5" type="ORF">QJ521_04755</name>
</gene>
<organism evidence="5 6">
    <name type="scientific">Peloplasma aerotolerans</name>
    <dbReference type="NCBI Taxonomy" id="3044389"/>
    <lineage>
        <taxon>Bacteria</taxon>
        <taxon>Bacillati</taxon>
        <taxon>Mycoplasmatota</taxon>
        <taxon>Mollicutes</taxon>
        <taxon>Acholeplasmatales</taxon>
        <taxon>Acholeplasmataceae</taxon>
        <taxon>Peloplasma</taxon>
    </lineage>
</organism>
<dbReference type="GO" id="GO:0016787">
    <property type="term" value="F:hydrolase activity"/>
    <property type="evidence" value="ECO:0007669"/>
    <property type="project" value="UniProtKB-KW"/>
</dbReference>
<comment type="caution">
    <text evidence="5">The sequence shown here is derived from an EMBL/GenBank/DDBJ whole genome shotgun (WGS) entry which is preliminary data.</text>
</comment>
<evidence type="ECO:0000256" key="1">
    <source>
        <dbReference type="ARBA" id="ARBA00022722"/>
    </source>
</evidence>
<dbReference type="EMBL" id="JASCXW010000012">
    <property type="protein sequence ID" value="MDI6452865.1"/>
    <property type="molecule type" value="Genomic_DNA"/>
</dbReference>
<evidence type="ECO:0000256" key="2">
    <source>
        <dbReference type="ARBA" id="ARBA00022801"/>
    </source>
</evidence>
<proteinExistence type="predicted"/>
<keyword evidence="6" id="KW-1185">Reference proteome</keyword>
<dbReference type="PANTHER" id="PTHR33607">
    <property type="entry name" value="ENDONUCLEASE-1"/>
    <property type="match status" value="1"/>
</dbReference>
<dbReference type="AlphaFoldDB" id="A0AAW6U4S4"/>
<dbReference type="Proteomes" id="UP001431532">
    <property type="component" value="Unassembled WGS sequence"/>
</dbReference>
<protein>
    <submittedName>
        <fullName evidence="5">Endonuclease</fullName>
    </submittedName>
</protein>
<evidence type="ECO:0000256" key="4">
    <source>
        <dbReference type="SAM" id="Phobius"/>
    </source>
</evidence>
<keyword evidence="4" id="KW-1133">Transmembrane helix</keyword>
<dbReference type="InterPro" id="IPR007346">
    <property type="entry name" value="Endonuclease-I"/>
</dbReference>
<keyword evidence="4" id="KW-0812">Transmembrane</keyword>
<feature type="region of interest" description="Disordered" evidence="3">
    <location>
        <begin position="185"/>
        <end position="204"/>
    </location>
</feature>